<dbReference type="AlphaFoldDB" id="A0A518EYD2"/>
<dbReference type="RefSeq" id="WP_145202857.1">
    <property type="nucleotide sequence ID" value="NZ_CP036434.1"/>
</dbReference>
<dbReference type="PANTHER" id="PTHR38011:SF7">
    <property type="entry name" value="2,5-DIAMINO-6-RIBOSYLAMINO-4(3H)-PYRIMIDINONE 5'-PHOSPHATE REDUCTASE"/>
    <property type="match status" value="1"/>
</dbReference>
<evidence type="ECO:0000313" key="5">
    <source>
        <dbReference type="EMBL" id="QDV09083.1"/>
    </source>
</evidence>
<dbReference type="Gene3D" id="3.40.430.10">
    <property type="entry name" value="Dihydrofolate Reductase, subunit A"/>
    <property type="match status" value="1"/>
</dbReference>
<dbReference type="InterPro" id="IPR024072">
    <property type="entry name" value="DHFR-like_dom_sf"/>
</dbReference>
<evidence type="ECO:0000256" key="1">
    <source>
        <dbReference type="ARBA" id="ARBA00005104"/>
    </source>
</evidence>
<evidence type="ECO:0000256" key="3">
    <source>
        <dbReference type="ARBA" id="ARBA00023002"/>
    </source>
</evidence>
<keyword evidence="6" id="KW-1185">Reference proteome</keyword>
<dbReference type="PANTHER" id="PTHR38011">
    <property type="entry name" value="DIHYDROFOLATE REDUCTASE FAMILY PROTEIN (AFU_ORTHOLOGUE AFUA_8G06820)"/>
    <property type="match status" value="1"/>
</dbReference>
<keyword evidence="2" id="KW-0521">NADP</keyword>
<reference evidence="5 6" key="1">
    <citation type="submission" date="2019-02" db="EMBL/GenBank/DDBJ databases">
        <title>Deep-cultivation of Planctomycetes and their phenomic and genomic characterization uncovers novel biology.</title>
        <authorList>
            <person name="Wiegand S."/>
            <person name="Jogler M."/>
            <person name="Boedeker C."/>
            <person name="Pinto D."/>
            <person name="Vollmers J."/>
            <person name="Rivas-Marin E."/>
            <person name="Kohn T."/>
            <person name="Peeters S.H."/>
            <person name="Heuer A."/>
            <person name="Rast P."/>
            <person name="Oberbeckmann S."/>
            <person name="Bunk B."/>
            <person name="Jeske O."/>
            <person name="Meyerdierks A."/>
            <person name="Storesund J.E."/>
            <person name="Kallscheuer N."/>
            <person name="Luecker S."/>
            <person name="Lage O.M."/>
            <person name="Pohl T."/>
            <person name="Merkel B.J."/>
            <person name="Hornburger P."/>
            <person name="Mueller R.-W."/>
            <person name="Bruemmer F."/>
            <person name="Labrenz M."/>
            <person name="Spormann A.M."/>
            <person name="Op den Camp H."/>
            <person name="Overmann J."/>
            <person name="Amann R."/>
            <person name="Jetten M.S.M."/>
            <person name="Mascher T."/>
            <person name="Medema M.H."/>
            <person name="Devos D.P."/>
            <person name="Kaster A.-K."/>
            <person name="Ovreas L."/>
            <person name="Rohde M."/>
            <person name="Galperin M.Y."/>
            <person name="Jogler C."/>
        </authorList>
    </citation>
    <scope>NUCLEOTIDE SEQUENCE [LARGE SCALE GENOMIC DNA]</scope>
    <source>
        <strain evidence="5 6">Poly30</strain>
    </source>
</reference>
<gene>
    <name evidence="5" type="primary">ribD_2</name>
    <name evidence="5" type="ORF">Poly30_46400</name>
</gene>
<dbReference type="OrthoDB" id="9800865at2"/>
<organism evidence="5 6">
    <name type="scientific">Saltatorellus ferox</name>
    <dbReference type="NCBI Taxonomy" id="2528018"/>
    <lineage>
        <taxon>Bacteria</taxon>
        <taxon>Pseudomonadati</taxon>
        <taxon>Planctomycetota</taxon>
        <taxon>Planctomycetia</taxon>
        <taxon>Planctomycetia incertae sedis</taxon>
        <taxon>Saltatorellus</taxon>
    </lineage>
</organism>
<comment type="pathway">
    <text evidence="1">Cofactor biosynthesis; riboflavin biosynthesis.</text>
</comment>
<proteinExistence type="predicted"/>
<name>A0A518EYD2_9BACT</name>
<evidence type="ECO:0000256" key="2">
    <source>
        <dbReference type="ARBA" id="ARBA00022857"/>
    </source>
</evidence>
<dbReference type="GO" id="GO:0009231">
    <property type="term" value="P:riboflavin biosynthetic process"/>
    <property type="evidence" value="ECO:0007669"/>
    <property type="project" value="InterPro"/>
</dbReference>
<sequence length="202" mass="21831">MGQSLDGFIATRTGASHYVTGQESLVHLHRMRALMDAVVVGWRTAQSDDPQLNVRLAEGPNPARVLVDLDERLDRGLRAFRPGARVLHVVGEDRPVREATADHVERVPVPRPGGRVDPKQLLRELAERGLPRVLVEGGGALVSAFLRAGALDRLHVVVAPLLIGEGRPGVQVAPVDDLGDALRPPAEIYRLGADVLFDLELG</sequence>
<dbReference type="Pfam" id="PF01872">
    <property type="entry name" value="RibD_C"/>
    <property type="match status" value="1"/>
</dbReference>
<evidence type="ECO:0000259" key="4">
    <source>
        <dbReference type="Pfam" id="PF01872"/>
    </source>
</evidence>
<dbReference type="InterPro" id="IPR002734">
    <property type="entry name" value="RibDG_C"/>
</dbReference>
<feature type="domain" description="Bacterial bifunctional deaminase-reductase C-terminal" evidence="4">
    <location>
        <begin position="2"/>
        <end position="174"/>
    </location>
</feature>
<dbReference type="EMBL" id="CP036434">
    <property type="protein sequence ID" value="QDV09083.1"/>
    <property type="molecule type" value="Genomic_DNA"/>
</dbReference>
<dbReference type="Proteomes" id="UP000320390">
    <property type="component" value="Chromosome"/>
</dbReference>
<evidence type="ECO:0000313" key="6">
    <source>
        <dbReference type="Proteomes" id="UP000320390"/>
    </source>
</evidence>
<protein>
    <submittedName>
        <fullName evidence="5">Riboflavin biosynthesis protein RibD</fullName>
    </submittedName>
</protein>
<accession>A0A518EYD2</accession>
<dbReference type="GO" id="GO:0008703">
    <property type="term" value="F:5-amino-6-(5-phosphoribosylamino)uracil reductase activity"/>
    <property type="evidence" value="ECO:0007669"/>
    <property type="project" value="InterPro"/>
</dbReference>
<keyword evidence="3" id="KW-0560">Oxidoreductase</keyword>
<dbReference type="InterPro" id="IPR050765">
    <property type="entry name" value="Riboflavin_Biosynth_HTPR"/>
</dbReference>
<dbReference type="SUPFAM" id="SSF53597">
    <property type="entry name" value="Dihydrofolate reductase-like"/>
    <property type="match status" value="1"/>
</dbReference>